<evidence type="ECO:0000256" key="4">
    <source>
        <dbReference type="PROSITE-ProRule" id="PRU00510"/>
    </source>
</evidence>
<keyword evidence="3" id="KW-0862">Zinc</keyword>
<dbReference type="EMBL" id="MFMU01000014">
    <property type="protein sequence ID" value="OGG92983.1"/>
    <property type="molecule type" value="Genomic_DNA"/>
</dbReference>
<dbReference type="PROSITE" id="PS51128">
    <property type="entry name" value="ZF_DKSA_2"/>
    <property type="match status" value="1"/>
</dbReference>
<evidence type="ECO:0000259" key="5">
    <source>
        <dbReference type="Pfam" id="PF01258"/>
    </source>
</evidence>
<dbReference type="STRING" id="1798533.A2609_01985"/>
<organism evidence="6 7">
    <name type="scientific">Candidatus Kaiserbacteria bacterium RIFOXYD1_FULL_47_14</name>
    <dbReference type="NCBI Taxonomy" id="1798533"/>
    <lineage>
        <taxon>Bacteria</taxon>
        <taxon>Candidatus Kaiseribacteriota</taxon>
    </lineage>
</organism>
<accession>A0A1F6G4E9</accession>
<evidence type="ECO:0000313" key="7">
    <source>
        <dbReference type="Proteomes" id="UP000176867"/>
    </source>
</evidence>
<sequence>MKIEYFKKKLEEEKMRLESEMGTIGRKNVTVPGDWELSPLDPSIESNPVDQADVITNRENDVAVLADLEARYDAILVALSRIDKNTYGKCEVCGKEIEEARLEADPSATTCTEHL</sequence>
<keyword evidence="2" id="KW-0863">Zinc-finger</keyword>
<dbReference type="InterPro" id="IPR037187">
    <property type="entry name" value="DnaK_N"/>
</dbReference>
<dbReference type="InterPro" id="IPR000962">
    <property type="entry name" value="Znf_DskA_TraR"/>
</dbReference>
<gene>
    <name evidence="6" type="ORF">A2609_01985</name>
</gene>
<feature type="zinc finger region" description="dksA C4-type" evidence="4">
    <location>
        <begin position="90"/>
        <end position="114"/>
    </location>
</feature>
<evidence type="ECO:0000313" key="6">
    <source>
        <dbReference type="EMBL" id="OGG92983.1"/>
    </source>
</evidence>
<dbReference type="AlphaFoldDB" id="A0A1F6G4E9"/>
<dbReference type="SUPFAM" id="SSF57716">
    <property type="entry name" value="Glucocorticoid receptor-like (DNA-binding domain)"/>
    <property type="match status" value="1"/>
</dbReference>
<reference evidence="6 7" key="1">
    <citation type="journal article" date="2016" name="Nat. Commun.">
        <title>Thousands of microbial genomes shed light on interconnected biogeochemical processes in an aquifer system.</title>
        <authorList>
            <person name="Anantharaman K."/>
            <person name="Brown C.T."/>
            <person name="Hug L.A."/>
            <person name="Sharon I."/>
            <person name="Castelle C.J."/>
            <person name="Probst A.J."/>
            <person name="Thomas B.C."/>
            <person name="Singh A."/>
            <person name="Wilkins M.J."/>
            <person name="Karaoz U."/>
            <person name="Brodie E.L."/>
            <person name="Williams K.H."/>
            <person name="Hubbard S.S."/>
            <person name="Banfield J.F."/>
        </authorList>
    </citation>
    <scope>NUCLEOTIDE SEQUENCE [LARGE SCALE GENOMIC DNA]</scope>
</reference>
<dbReference type="SUPFAM" id="SSF109635">
    <property type="entry name" value="DnaK suppressor protein DksA, alpha-hairpin domain"/>
    <property type="match status" value="1"/>
</dbReference>
<comment type="caution">
    <text evidence="6">The sequence shown here is derived from an EMBL/GenBank/DDBJ whole genome shotgun (WGS) entry which is preliminary data.</text>
</comment>
<keyword evidence="1" id="KW-0479">Metal-binding</keyword>
<dbReference type="PANTHER" id="PTHR33823">
    <property type="entry name" value="RNA POLYMERASE-BINDING TRANSCRIPTION FACTOR DKSA-RELATED"/>
    <property type="match status" value="1"/>
</dbReference>
<name>A0A1F6G4E9_9BACT</name>
<dbReference type="Pfam" id="PF01258">
    <property type="entry name" value="zf-dskA_traR"/>
    <property type="match status" value="1"/>
</dbReference>
<dbReference type="GO" id="GO:0008270">
    <property type="term" value="F:zinc ion binding"/>
    <property type="evidence" value="ECO:0007669"/>
    <property type="project" value="UniProtKB-KW"/>
</dbReference>
<evidence type="ECO:0000256" key="1">
    <source>
        <dbReference type="ARBA" id="ARBA00022723"/>
    </source>
</evidence>
<protein>
    <recommendedName>
        <fullName evidence="5">Zinc finger DksA/TraR C4-type domain-containing protein</fullName>
    </recommendedName>
</protein>
<dbReference type="Proteomes" id="UP000176867">
    <property type="component" value="Unassembled WGS sequence"/>
</dbReference>
<proteinExistence type="predicted"/>
<dbReference type="PANTHER" id="PTHR33823:SF4">
    <property type="entry name" value="GENERAL STRESS PROTEIN 16O"/>
    <property type="match status" value="1"/>
</dbReference>
<evidence type="ECO:0000256" key="3">
    <source>
        <dbReference type="ARBA" id="ARBA00022833"/>
    </source>
</evidence>
<dbReference type="Gene3D" id="1.20.120.910">
    <property type="entry name" value="DksA, coiled-coil domain"/>
    <property type="match status" value="1"/>
</dbReference>
<evidence type="ECO:0000256" key="2">
    <source>
        <dbReference type="ARBA" id="ARBA00022771"/>
    </source>
</evidence>
<feature type="domain" description="Zinc finger DksA/TraR C4-type" evidence="5">
    <location>
        <begin position="86"/>
        <end position="113"/>
    </location>
</feature>